<evidence type="ECO:0000256" key="4">
    <source>
        <dbReference type="ARBA" id="ARBA00010146"/>
    </source>
</evidence>
<keyword evidence="10" id="KW-0498">Mitosis</keyword>
<dbReference type="GO" id="GO:0042729">
    <property type="term" value="C:DASH complex"/>
    <property type="evidence" value="ECO:0007669"/>
    <property type="project" value="InterPro"/>
</dbReference>
<feature type="non-terminal residue" evidence="17">
    <location>
        <position position="1"/>
    </location>
</feature>
<dbReference type="GO" id="GO:0051301">
    <property type="term" value="P:cell division"/>
    <property type="evidence" value="ECO:0007669"/>
    <property type="project" value="UniProtKB-KW"/>
</dbReference>
<evidence type="ECO:0000256" key="7">
    <source>
        <dbReference type="ARBA" id="ARBA00022490"/>
    </source>
</evidence>
<dbReference type="GO" id="GO:0044732">
    <property type="term" value="C:mitotic spindle pole body"/>
    <property type="evidence" value="ECO:0007669"/>
    <property type="project" value="TreeGrafter"/>
</dbReference>
<name>A0A1E4TX08_PACTA</name>
<evidence type="ECO:0000256" key="11">
    <source>
        <dbReference type="ARBA" id="ARBA00022838"/>
    </source>
</evidence>
<sequence length="54" mass="6201">TFFEKERDSLITEINTAMENILNNVNSLNRSLENSVAVGKDFDSVSNLWEGFYK</sequence>
<dbReference type="Pfam" id="PF08649">
    <property type="entry name" value="DASH_Dad1"/>
    <property type="match status" value="1"/>
</dbReference>
<evidence type="ECO:0000256" key="3">
    <source>
        <dbReference type="ARBA" id="ARBA00004629"/>
    </source>
</evidence>
<proteinExistence type="inferred from homology"/>
<evidence type="ECO:0000256" key="15">
    <source>
        <dbReference type="ARBA" id="ARBA00023328"/>
    </source>
</evidence>
<evidence type="ECO:0000256" key="14">
    <source>
        <dbReference type="ARBA" id="ARBA00023306"/>
    </source>
</evidence>
<dbReference type="PANTHER" id="PTHR28025:SF1">
    <property type="entry name" value="DASH COMPLEX SUBUNIT DAD1"/>
    <property type="match status" value="1"/>
</dbReference>
<dbReference type="GO" id="GO:0051010">
    <property type="term" value="F:microtubule plus-end binding"/>
    <property type="evidence" value="ECO:0007669"/>
    <property type="project" value="TreeGrafter"/>
</dbReference>
<comment type="subcellular location">
    <subcellularLocation>
        <location evidence="3">Chromosome</location>
        <location evidence="3">Centromere</location>
        <location evidence="3">Kinetochore</location>
    </subcellularLocation>
    <subcellularLocation>
        <location evidence="2">Cytoplasm</location>
        <location evidence="2">Cytoskeleton</location>
        <location evidence="2">Spindle</location>
    </subcellularLocation>
    <subcellularLocation>
        <location evidence="1">Nucleus</location>
    </subcellularLocation>
</comment>
<evidence type="ECO:0000256" key="1">
    <source>
        <dbReference type="ARBA" id="ARBA00004123"/>
    </source>
</evidence>
<protein>
    <recommendedName>
        <fullName evidence="5">DASH complex subunit DAD1</fullName>
    </recommendedName>
    <alternativeName>
        <fullName evidence="16">Outer kinetochore protein DAD1</fullName>
    </alternativeName>
</protein>
<comment type="similarity">
    <text evidence="4">Belongs to the DASH complex DAD1 family.</text>
</comment>
<keyword evidence="9" id="KW-0493">Microtubule</keyword>
<keyword evidence="13" id="KW-0539">Nucleus</keyword>
<evidence type="ECO:0000256" key="5">
    <source>
        <dbReference type="ARBA" id="ARBA00020261"/>
    </source>
</evidence>
<reference evidence="18" key="1">
    <citation type="submission" date="2016-05" db="EMBL/GenBank/DDBJ databases">
        <title>Comparative genomics of biotechnologically important yeasts.</title>
        <authorList>
            <consortium name="DOE Joint Genome Institute"/>
            <person name="Riley R."/>
            <person name="Haridas S."/>
            <person name="Wolfe K.H."/>
            <person name="Lopes M.R."/>
            <person name="Hittinger C.T."/>
            <person name="Goker M."/>
            <person name="Salamov A."/>
            <person name="Wisecaver J."/>
            <person name="Long T.M."/>
            <person name="Aerts A.L."/>
            <person name="Barry K."/>
            <person name="Choi C."/>
            <person name="Clum A."/>
            <person name="Coughlan A.Y."/>
            <person name="Deshpande S."/>
            <person name="Douglass A.P."/>
            <person name="Hanson S.J."/>
            <person name="Klenk H.-P."/>
            <person name="Labutti K."/>
            <person name="Lapidus A."/>
            <person name="Lindquist E."/>
            <person name="Lipzen A."/>
            <person name="Meier-Kolthoff J.P."/>
            <person name="Ohm R.A."/>
            <person name="Otillar R.P."/>
            <person name="Pangilinan J."/>
            <person name="Peng Y."/>
            <person name="Rokas A."/>
            <person name="Rosa C.A."/>
            <person name="Scheuner C."/>
            <person name="Sibirny A.A."/>
            <person name="Slot J.C."/>
            <person name="Stielow J.B."/>
            <person name="Sun H."/>
            <person name="Kurtzman C.P."/>
            <person name="Blackwell M."/>
            <person name="Grigoriev I.V."/>
            <person name="Jeffries T.W."/>
        </authorList>
    </citation>
    <scope>NUCLEOTIDE SEQUENCE [LARGE SCALE GENOMIC DNA]</scope>
    <source>
        <strain evidence="18">NRRL Y-2460</strain>
    </source>
</reference>
<keyword evidence="18" id="KW-1185">Reference proteome</keyword>
<evidence type="ECO:0000256" key="6">
    <source>
        <dbReference type="ARBA" id="ARBA00022454"/>
    </source>
</evidence>
<evidence type="ECO:0000256" key="10">
    <source>
        <dbReference type="ARBA" id="ARBA00022776"/>
    </source>
</evidence>
<evidence type="ECO:0000256" key="8">
    <source>
        <dbReference type="ARBA" id="ARBA00022618"/>
    </source>
</evidence>
<evidence type="ECO:0000256" key="9">
    <source>
        <dbReference type="ARBA" id="ARBA00022701"/>
    </source>
</evidence>
<evidence type="ECO:0000313" key="18">
    <source>
        <dbReference type="Proteomes" id="UP000094236"/>
    </source>
</evidence>
<dbReference type="AlphaFoldDB" id="A0A1E4TX08"/>
<evidence type="ECO:0000256" key="12">
    <source>
        <dbReference type="ARBA" id="ARBA00023212"/>
    </source>
</evidence>
<dbReference type="EMBL" id="KV454013">
    <property type="protein sequence ID" value="ODV96292.1"/>
    <property type="molecule type" value="Genomic_DNA"/>
</dbReference>
<dbReference type="PANTHER" id="PTHR28025">
    <property type="entry name" value="DASH COMPLEX SUBUNIT DAD1"/>
    <property type="match status" value="1"/>
</dbReference>
<accession>A0A1E4TX08</accession>
<dbReference type="GO" id="GO:0072686">
    <property type="term" value="C:mitotic spindle"/>
    <property type="evidence" value="ECO:0007669"/>
    <property type="project" value="InterPro"/>
</dbReference>
<dbReference type="InterPro" id="IPR013958">
    <property type="entry name" value="DASH_Dad1"/>
</dbReference>
<gene>
    <name evidence="17" type="ORF">PACTADRAFT_30016</name>
</gene>
<evidence type="ECO:0000313" key="17">
    <source>
        <dbReference type="EMBL" id="ODV96292.1"/>
    </source>
</evidence>
<keyword evidence="11" id="KW-0995">Kinetochore</keyword>
<keyword evidence="15" id="KW-0137">Centromere</keyword>
<dbReference type="GO" id="GO:0005876">
    <property type="term" value="C:spindle microtubule"/>
    <property type="evidence" value="ECO:0007669"/>
    <property type="project" value="TreeGrafter"/>
</dbReference>
<evidence type="ECO:0000256" key="2">
    <source>
        <dbReference type="ARBA" id="ARBA00004186"/>
    </source>
</evidence>
<keyword evidence="8" id="KW-0132">Cell division</keyword>
<keyword evidence="12" id="KW-0206">Cytoskeleton</keyword>
<evidence type="ECO:0000256" key="16">
    <source>
        <dbReference type="ARBA" id="ARBA00030566"/>
    </source>
</evidence>
<keyword evidence="6" id="KW-0158">Chromosome</keyword>
<organism evidence="17 18">
    <name type="scientific">Pachysolen tannophilus NRRL Y-2460</name>
    <dbReference type="NCBI Taxonomy" id="669874"/>
    <lineage>
        <taxon>Eukaryota</taxon>
        <taxon>Fungi</taxon>
        <taxon>Dikarya</taxon>
        <taxon>Ascomycota</taxon>
        <taxon>Saccharomycotina</taxon>
        <taxon>Pichiomycetes</taxon>
        <taxon>Pachysolenaceae</taxon>
        <taxon>Pachysolen</taxon>
    </lineage>
</organism>
<dbReference type="STRING" id="669874.A0A1E4TX08"/>
<feature type="non-terminal residue" evidence="17">
    <location>
        <position position="54"/>
    </location>
</feature>
<keyword evidence="14" id="KW-0131">Cell cycle</keyword>
<dbReference type="Proteomes" id="UP000094236">
    <property type="component" value="Unassembled WGS sequence"/>
</dbReference>
<evidence type="ECO:0000256" key="13">
    <source>
        <dbReference type="ARBA" id="ARBA00023242"/>
    </source>
</evidence>
<dbReference type="OrthoDB" id="5566853at2759"/>
<keyword evidence="7" id="KW-0963">Cytoplasm</keyword>